<dbReference type="InterPro" id="IPR018727">
    <property type="entry name" value="DUF2267"/>
</dbReference>
<dbReference type="AlphaFoldDB" id="B1X1B4"/>
<dbReference type="KEGG" id="cyt:cce_1993"/>
<keyword evidence="2" id="KW-1185">Reference proteome</keyword>
<dbReference type="Pfam" id="PF10025">
    <property type="entry name" value="DUF2267"/>
    <property type="match status" value="1"/>
</dbReference>
<dbReference type="RefSeq" id="WP_009545797.1">
    <property type="nucleotide sequence ID" value="NC_010546.1"/>
</dbReference>
<name>B1X1B4_CROS5</name>
<proteinExistence type="predicted"/>
<protein>
    <submittedName>
        <fullName evidence="1">Uncharacterized protein</fullName>
    </submittedName>
</protein>
<reference evidence="1 2" key="1">
    <citation type="journal article" date="2008" name="Proc. Natl. Acad. Sci. U.S.A.">
        <title>The genome of Cyanothece 51142, a unicellular diazotrophic cyanobacterium important in the marine nitrogen cycle.</title>
        <authorList>
            <person name="Welsh E.A."/>
            <person name="Liberton M."/>
            <person name="Stoeckel J."/>
            <person name="Loh T."/>
            <person name="Elvitigala T."/>
            <person name="Wang C."/>
            <person name="Wollam A."/>
            <person name="Fulton R.S."/>
            <person name="Clifton S.W."/>
            <person name="Jacobs J.M."/>
            <person name="Aurora R."/>
            <person name="Ghosh B.K."/>
            <person name="Sherman L.A."/>
            <person name="Smith R.D."/>
            <person name="Wilson R.K."/>
            <person name="Pakrasi H.B."/>
        </authorList>
    </citation>
    <scope>NUCLEOTIDE SEQUENCE [LARGE SCALE GENOMIC DNA]</scope>
    <source>
        <strain evidence="2">ATCC 51142 / BH68</strain>
    </source>
</reference>
<dbReference type="HOGENOM" id="CLU_114017_0_0_3"/>
<gene>
    <name evidence="1" type="ordered locus">cce_1993</name>
</gene>
<dbReference type="Proteomes" id="UP000001203">
    <property type="component" value="Chromosome circular"/>
</dbReference>
<dbReference type="Gene3D" id="1.10.490.110">
    <property type="entry name" value="Uncharacterized conserved protein DUF2267"/>
    <property type="match status" value="1"/>
</dbReference>
<evidence type="ECO:0000313" key="1">
    <source>
        <dbReference type="EMBL" id="ACB51343.1"/>
    </source>
</evidence>
<accession>B1X1B4</accession>
<dbReference type="EMBL" id="CP000806">
    <property type="protein sequence ID" value="ACB51343.1"/>
    <property type="molecule type" value="Genomic_DNA"/>
</dbReference>
<dbReference type="InterPro" id="IPR038282">
    <property type="entry name" value="DUF2267_sf"/>
</dbReference>
<sequence>MAEQTQEKQKTFLEKVIEQSGLENDNDAQAATKVVFRIMRDLIPSDQIDEIEQQLHKEAPKANMEIADLWNDPNVMVAFFSRVSPFRQLPIGSNTFFLRLDQEAALPEGVEARNVTKAVFSALKDELPQQKSREIAQYLPDDIRQLWG</sequence>
<dbReference type="OrthoDB" id="483793at2"/>
<dbReference type="eggNOG" id="COG5502">
    <property type="taxonomic scope" value="Bacteria"/>
</dbReference>
<evidence type="ECO:0000313" key="2">
    <source>
        <dbReference type="Proteomes" id="UP000001203"/>
    </source>
</evidence>
<organism evidence="1 2">
    <name type="scientific">Crocosphaera subtropica (strain ATCC 51142 / BH68)</name>
    <name type="common">Cyanothece sp. (strain ATCC 51142)</name>
    <dbReference type="NCBI Taxonomy" id="43989"/>
    <lineage>
        <taxon>Bacteria</taxon>
        <taxon>Bacillati</taxon>
        <taxon>Cyanobacteriota</taxon>
        <taxon>Cyanophyceae</taxon>
        <taxon>Oscillatoriophycideae</taxon>
        <taxon>Chroococcales</taxon>
        <taxon>Aphanothecaceae</taxon>
        <taxon>Crocosphaera</taxon>
        <taxon>Crocosphaera subtropica</taxon>
    </lineage>
</organism>